<feature type="non-terminal residue" evidence="1">
    <location>
        <position position="1"/>
    </location>
</feature>
<dbReference type="AlphaFoldDB" id="A0ABD0N1D1"/>
<name>A0ABD0N1D1_CIRMR</name>
<keyword evidence="2" id="KW-1185">Reference proteome</keyword>
<gene>
    <name evidence="1" type="ORF">M9458_047239</name>
</gene>
<sequence length="52" mass="5872">SLSALPESTNVNDDPFISLIPFDGLRESVHQLRDKLEDSCKEELKKISDRGK</sequence>
<proteinExistence type="predicted"/>
<reference evidence="1 2" key="1">
    <citation type="submission" date="2024-05" db="EMBL/GenBank/DDBJ databases">
        <title>Genome sequencing and assembly of Indian major carp, Cirrhinus mrigala (Hamilton, 1822).</title>
        <authorList>
            <person name="Mohindra V."/>
            <person name="Chowdhury L.M."/>
            <person name="Lal K."/>
            <person name="Jena J.K."/>
        </authorList>
    </citation>
    <scope>NUCLEOTIDE SEQUENCE [LARGE SCALE GENOMIC DNA]</scope>
    <source>
        <strain evidence="1">CM1030</strain>
        <tissue evidence="1">Blood</tissue>
    </source>
</reference>
<feature type="non-terminal residue" evidence="1">
    <location>
        <position position="52"/>
    </location>
</feature>
<evidence type="ECO:0000313" key="1">
    <source>
        <dbReference type="EMBL" id="KAL0155993.1"/>
    </source>
</evidence>
<accession>A0ABD0N1D1</accession>
<comment type="caution">
    <text evidence="1">The sequence shown here is derived from an EMBL/GenBank/DDBJ whole genome shotgun (WGS) entry which is preliminary data.</text>
</comment>
<protein>
    <submittedName>
        <fullName evidence="1">Uncharacterized protein</fullName>
    </submittedName>
</protein>
<dbReference type="Proteomes" id="UP001529510">
    <property type="component" value="Unassembled WGS sequence"/>
</dbReference>
<organism evidence="1 2">
    <name type="scientific">Cirrhinus mrigala</name>
    <name type="common">Mrigala</name>
    <dbReference type="NCBI Taxonomy" id="683832"/>
    <lineage>
        <taxon>Eukaryota</taxon>
        <taxon>Metazoa</taxon>
        <taxon>Chordata</taxon>
        <taxon>Craniata</taxon>
        <taxon>Vertebrata</taxon>
        <taxon>Euteleostomi</taxon>
        <taxon>Actinopterygii</taxon>
        <taxon>Neopterygii</taxon>
        <taxon>Teleostei</taxon>
        <taxon>Ostariophysi</taxon>
        <taxon>Cypriniformes</taxon>
        <taxon>Cyprinidae</taxon>
        <taxon>Labeoninae</taxon>
        <taxon>Labeonini</taxon>
        <taxon>Cirrhinus</taxon>
    </lineage>
</organism>
<dbReference type="EMBL" id="JAMKFB020000024">
    <property type="protein sequence ID" value="KAL0155993.1"/>
    <property type="molecule type" value="Genomic_DNA"/>
</dbReference>
<evidence type="ECO:0000313" key="2">
    <source>
        <dbReference type="Proteomes" id="UP001529510"/>
    </source>
</evidence>